<dbReference type="SUPFAM" id="SSF57667">
    <property type="entry name" value="beta-beta-alpha zinc fingers"/>
    <property type="match status" value="2"/>
</dbReference>
<accession>A0A915DJJ9</accession>
<evidence type="ECO:0000256" key="8">
    <source>
        <dbReference type="ARBA" id="ARBA00023242"/>
    </source>
</evidence>
<dbReference type="Gene3D" id="3.30.160.60">
    <property type="entry name" value="Classic Zinc Finger"/>
    <property type="match status" value="2"/>
</dbReference>
<comment type="similarity">
    <text evidence="9">Belongs to the sal C2H2-type zinc-finger protein family.</text>
</comment>
<dbReference type="GO" id="GO:0009791">
    <property type="term" value="P:post-embryonic development"/>
    <property type="evidence" value="ECO:0007669"/>
    <property type="project" value="UniProtKB-ARBA"/>
</dbReference>
<evidence type="ECO:0000256" key="2">
    <source>
        <dbReference type="ARBA" id="ARBA00022723"/>
    </source>
</evidence>
<dbReference type="FunFam" id="3.30.160.60:FF:000025">
    <property type="entry name" value="Spalt-like transcription factor 1"/>
    <property type="match status" value="1"/>
</dbReference>
<keyword evidence="3" id="KW-0677">Repeat</keyword>
<name>A0A915DJJ9_9BILA</name>
<dbReference type="PANTHER" id="PTHR23233">
    <property type="entry name" value="SAL-LIKE PROTEIN"/>
    <property type="match status" value="1"/>
</dbReference>
<dbReference type="AlphaFoldDB" id="A0A915DJJ9"/>
<dbReference type="PROSITE" id="PS00028">
    <property type="entry name" value="ZINC_FINGER_C2H2_1"/>
    <property type="match status" value="2"/>
</dbReference>
<keyword evidence="5" id="KW-0862">Zinc</keyword>
<dbReference type="Proteomes" id="UP000887574">
    <property type="component" value="Unplaced"/>
</dbReference>
<evidence type="ECO:0000256" key="6">
    <source>
        <dbReference type="ARBA" id="ARBA00023015"/>
    </source>
</evidence>
<dbReference type="GO" id="GO:0061061">
    <property type="term" value="P:muscle structure development"/>
    <property type="evidence" value="ECO:0007669"/>
    <property type="project" value="UniProtKB-ARBA"/>
</dbReference>
<dbReference type="GO" id="GO:0008270">
    <property type="term" value="F:zinc ion binding"/>
    <property type="evidence" value="ECO:0007669"/>
    <property type="project" value="UniProtKB-KW"/>
</dbReference>
<keyword evidence="7" id="KW-0804">Transcription</keyword>
<reference evidence="14" key="1">
    <citation type="submission" date="2022-11" db="UniProtKB">
        <authorList>
            <consortium name="WormBaseParasite"/>
        </authorList>
    </citation>
    <scope>IDENTIFICATION</scope>
</reference>
<evidence type="ECO:0000313" key="13">
    <source>
        <dbReference type="Proteomes" id="UP000887574"/>
    </source>
</evidence>
<dbReference type="InterPro" id="IPR051565">
    <property type="entry name" value="Sal_C2H2-zinc-finger"/>
</dbReference>
<dbReference type="GO" id="GO:0000981">
    <property type="term" value="F:DNA-binding transcription factor activity, RNA polymerase II-specific"/>
    <property type="evidence" value="ECO:0007669"/>
    <property type="project" value="TreeGrafter"/>
</dbReference>
<keyword evidence="8" id="KW-0539">Nucleus</keyword>
<keyword evidence="2" id="KW-0479">Metal-binding</keyword>
<dbReference type="PROSITE" id="PS50157">
    <property type="entry name" value="ZINC_FINGER_C2H2_2"/>
    <property type="match status" value="2"/>
</dbReference>
<dbReference type="GO" id="GO:0048513">
    <property type="term" value="P:animal organ development"/>
    <property type="evidence" value="ECO:0007669"/>
    <property type="project" value="UniProtKB-ARBA"/>
</dbReference>
<protein>
    <submittedName>
        <fullName evidence="14">C2H2-type domain-containing protein</fullName>
    </submittedName>
</protein>
<dbReference type="GO" id="GO:0048646">
    <property type="term" value="P:anatomical structure formation involved in morphogenesis"/>
    <property type="evidence" value="ECO:0007669"/>
    <property type="project" value="UniProtKB-ARBA"/>
</dbReference>
<dbReference type="InterPro" id="IPR013087">
    <property type="entry name" value="Znf_C2H2_type"/>
</dbReference>
<dbReference type="GO" id="GO:0000978">
    <property type="term" value="F:RNA polymerase II cis-regulatory region sequence-specific DNA binding"/>
    <property type="evidence" value="ECO:0007669"/>
    <property type="project" value="TreeGrafter"/>
</dbReference>
<feature type="region of interest" description="Disordered" evidence="11">
    <location>
        <begin position="403"/>
        <end position="432"/>
    </location>
</feature>
<comment type="subcellular location">
    <subcellularLocation>
        <location evidence="1">Nucleus</location>
    </subcellularLocation>
</comment>
<feature type="compositionally biased region" description="Acidic residues" evidence="11">
    <location>
        <begin position="143"/>
        <end position="153"/>
    </location>
</feature>
<evidence type="ECO:0000256" key="9">
    <source>
        <dbReference type="ARBA" id="ARBA00038474"/>
    </source>
</evidence>
<evidence type="ECO:0000256" key="4">
    <source>
        <dbReference type="ARBA" id="ARBA00022771"/>
    </source>
</evidence>
<feature type="compositionally biased region" description="Low complexity" evidence="11">
    <location>
        <begin position="119"/>
        <end position="142"/>
    </location>
</feature>
<feature type="region of interest" description="Disordered" evidence="11">
    <location>
        <begin position="37"/>
        <end position="64"/>
    </location>
</feature>
<evidence type="ECO:0000259" key="12">
    <source>
        <dbReference type="PROSITE" id="PS50157"/>
    </source>
</evidence>
<evidence type="ECO:0000256" key="5">
    <source>
        <dbReference type="ARBA" id="ARBA00022833"/>
    </source>
</evidence>
<evidence type="ECO:0000256" key="1">
    <source>
        <dbReference type="ARBA" id="ARBA00004123"/>
    </source>
</evidence>
<dbReference type="GO" id="GO:0048699">
    <property type="term" value="P:generation of neurons"/>
    <property type="evidence" value="ECO:0007669"/>
    <property type="project" value="UniProtKB-ARBA"/>
</dbReference>
<dbReference type="WBParaSite" id="jg20115">
    <property type="protein sequence ID" value="jg20115"/>
    <property type="gene ID" value="jg20115"/>
</dbReference>
<keyword evidence="13" id="KW-1185">Reference proteome</keyword>
<evidence type="ECO:0000256" key="3">
    <source>
        <dbReference type="ARBA" id="ARBA00022737"/>
    </source>
</evidence>
<feature type="compositionally biased region" description="Low complexity" evidence="11">
    <location>
        <begin position="409"/>
        <end position="423"/>
    </location>
</feature>
<sequence length="466" mass="51302">MRSSPISVEKQFRNQFKQSIEDNFLHSKVAPVPDPAVNVSTSSSSSTEAVAVDLSPPSRPLLDQRNDTVNPLLLHEIMGVQEKEESLAHTGYTTQQLFELFAANLGAQEQLQLHQLLQQGAPGAVPEQPSPSSSSPQHLQPQEDNEDEDQEDEDKFLPWLQCDLCQQTFTSFTQLREHSCSQVSDQSQSRCQSTPASSSRRQLDCQSLPASLQLPSFHLLQSHDPSVEDEAVDPPTLEVVLMGSQNSGLPPNPMFISPKQPLRLSSTRPRAPPPLPQDNGHGSKPFMHQTTPPHLINSMMAMAANTTSGRSVSANSDDDWESMMEVNCTDEAEKIRALVGDKALPVTDSNQCLLCRRVLSCKSALQMHYRTHTGERPFKCKICQRAFTTKGNLKTHMGVHKSKHAFNGSSSSSSNRSMSGHPSRLPPHPVPNMPFGVGQHQCPICQKKFLSSSLLQHMLLGSILVS</sequence>
<dbReference type="GO" id="GO:0005634">
    <property type="term" value="C:nucleus"/>
    <property type="evidence" value="ECO:0007669"/>
    <property type="project" value="UniProtKB-SubCell"/>
</dbReference>
<dbReference type="Pfam" id="PF00096">
    <property type="entry name" value="zf-C2H2"/>
    <property type="match status" value="1"/>
</dbReference>
<dbReference type="FunFam" id="3.30.160.60:FF:002381">
    <property type="entry name" value="Putative spalt protein"/>
    <property type="match status" value="1"/>
</dbReference>
<organism evidence="13 14">
    <name type="scientific">Ditylenchus dipsaci</name>
    <dbReference type="NCBI Taxonomy" id="166011"/>
    <lineage>
        <taxon>Eukaryota</taxon>
        <taxon>Metazoa</taxon>
        <taxon>Ecdysozoa</taxon>
        <taxon>Nematoda</taxon>
        <taxon>Chromadorea</taxon>
        <taxon>Rhabditida</taxon>
        <taxon>Tylenchina</taxon>
        <taxon>Tylenchomorpha</taxon>
        <taxon>Sphaerularioidea</taxon>
        <taxon>Anguinidae</taxon>
        <taxon>Anguininae</taxon>
        <taxon>Ditylenchus</taxon>
    </lineage>
</organism>
<feature type="region of interest" description="Disordered" evidence="11">
    <location>
        <begin position="260"/>
        <end position="292"/>
    </location>
</feature>
<dbReference type="GO" id="GO:0001708">
    <property type="term" value="P:cell fate specification"/>
    <property type="evidence" value="ECO:0007669"/>
    <property type="project" value="UniProtKB-ARBA"/>
</dbReference>
<evidence type="ECO:0000313" key="14">
    <source>
        <dbReference type="WBParaSite" id="jg20115"/>
    </source>
</evidence>
<evidence type="ECO:0000256" key="7">
    <source>
        <dbReference type="ARBA" id="ARBA00023163"/>
    </source>
</evidence>
<evidence type="ECO:0000256" key="10">
    <source>
        <dbReference type="PROSITE-ProRule" id="PRU00042"/>
    </source>
</evidence>
<dbReference type="InterPro" id="IPR036236">
    <property type="entry name" value="Znf_C2H2_sf"/>
</dbReference>
<proteinExistence type="inferred from homology"/>
<dbReference type="SMART" id="SM00355">
    <property type="entry name" value="ZnF_C2H2"/>
    <property type="match status" value="4"/>
</dbReference>
<feature type="domain" description="C2H2-type" evidence="12">
    <location>
        <begin position="378"/>
        <end position="405"/>
    </location>
</feature>
<keyword evidence="4 10" id="KW-0863">Zinc-finger</keyword>
<feature type="region of interest" description="Disordered" evidence="11">
    <location>
        <begin position="180"/>
        <end position="203"/>
    </location>
</feature>
<feature type="region of interest" description="Disordered" evidence="11">
    <location>
        <begin position="119"/>
        <end position="153"/>
    </location>
</feature>
<feature type="domain" description="C2H2-type" evidence="12">
    <location>
        <begin position="350"/>
        <end position="377"/>
    </location>
</feature>
<keyword evidence="6" id="KW-0805">Transcription regulation</keyword>
<evidence type="ECO:0000256" key="11">
    <source>
        <dbReference type="SAM" id="MobiDB-lite"/>
    </source>
</evidence>
<dbReference type="PANTHER" id="PTHR23233:SF84">
    <property type="entry name" value="FI23031P1"/>
    <property type="match status" value="1"/>
</dbReference>